<evidence type="ECO:0000256" key="6">
    <source>
        <dbReference type="ARBA" id="ARBA00023192"/>
    </source>
</evidence>
<sequence>MLRVCVRQVRAMGGTMSVSGLSSLTAFEQAVGQTPLLRLRGASEAAGCNVYAKAEYANPGGSVKDRPALSMILGAERDGHLVRGEEGVIVEGTAGNTGIGLALAGRALGYKVLICIASSQSQEKKDMLRWAGAELVEVPPVPYADPNNYVHVAARLADAIANKLPVNSFYANQWDNLDNRAAHASTTGPEIMRQIADAERSRDGEPGVVTAFSAAMGTGGTLTGVAEALRAANPHVHIALTDPHGAGLYRYYTEGELKAVGSSISEGIGQNRITGNMVGFEPDAAHEISDADMMLALEILQSCDGLAMGTSSGINVAGAIQVGRELGPDANVVTILCDVGARYAGKLYSPNFLRSVSLTPPPWIDEDDAGLGPPWSDLLADVLAQ</sequence>
<dbReference type="OrthoDB" id="10259545at2759"/>
<dbReference type="OMA" id="GYKCLII"/>
<dbReference type="Gene3D" id="3.40.50.1100">
    <property type="match status" value="2"/>
</dbReference>
<dbReference type="NCBIfam" id="NF007989">
    <property type="entry name" value="PRK10717.1"/>
    <property type="match status" value="1"/>
</dbReference>
<keyword evidence="5" id="KW-0663">Pyridoxal phosphate</keyword>
<dbReference type="RefSeq" id="XP_013753124.1">
    <property type="nucleotide sequence ID" value="XM_013897670.1"/>
</dbReference>
<keyword evidence="6" id="KW-0198">Cysteine biosynthesis</keyword>
<dbReference type="GO" id="GO:0006535">
    <property type="term" value="P:cysteine biosynthetic process from serine"/>
    <property type="evidence" value="ECO:0007669"/>
    <property type="project" value="InterPro"/>
</dbReference>
<dbReference type="PANTHER" id="PTHR10314">
    <property type="entry name" value="CYSTATHIONINE BETA-SYNTHASE"/>
    <property type="match status" value="1"/>
</dbReference>
<proteinExistence type="inferred from homology"/>
<organism evidence="8 9">
    <name type="scientific">Thecamonas trahens ATCC 50062</name>
    <dbReference type="NCBI Taxonomy" id="461836"/>
    <lineage>
        <taxon>Eukaryota</taxon>
        <taxon>Apusozoa</taxon>
        <taxon>Apusomonadida</taxon>
        <taxon>Apusomonadidae</taxon>
        <taxon>Thecamonas</taxon>
    </lineage>
</organism>
<evidence type="ECO:0000259" key="7">
    <source>
        <dbReference type="Pfam" id="PF00291"/>
    </source>
</evidence>
<keyword evidence="3" id="KW-0028">Amino-acid biosynthesis</keyword>
<gene>
    <name evidence="8" type="ORF">AMSG_10946</name>
</gene>
<evidence type="ECO:0000256" key="3">
    <source>
        <dbReference type="ARBA" id="ARBA00022605"/>
    </source>
</evidence>
<evidence type="ECO:0000256" key="5">
    <source>
        <dbReference type="ARBA" id="ARBA00022898"/>
    </source>
</evidence>
<dbReference type="Proteomes" id="UP000054408">
    <property type="component" value="Unassembled WGS sequence"/>
</dbReference>
<reference evidence="8 9" key="1">
    <citation type="submission" date="2010-05" db="EMBL/GenBank/DDBJ databases">
        <title>The Genome Sequence of Thecamonas trahens ATCC 50062.</title>
        <authorList>
            <consortium name="The Broad Institute Genome Sequencing Platform"/>
            <person name="Russ C."/>
            <person name="Cuomo C."/>
            <person name="Shea T."/>
            <person name="Young S.K."/>
            <person name="Zeng Q."/>
            <person name="Koehrsen M."/>
            <person name="Haas B."/>
            <person name="Borodovsky M."/>
            <person name="Guigo R."/>
            <person name="Alvarado L."/>
            <person name="Berlin A."/>
            <person name="Bochicchio J."/>
            <person name="Borenstein D."/>
            <person name="Chapman S."/>
            <person name="Chen Z."/>
            <person name="Freedman E."/>
            <person name="Gellesch M."/>
            <person name="Goldberg J."/>
            <person name="Griggs A."/>
            <person name="Gujja S."/>
            <person name="Heilman E."/>
            <person name="Heiman D."/>
            <person name="Hepburn T."/>
            <person name="Howarth C."/>
            <person name="Jen D."/>
            <person name="Larson L."/>
            <person name="Mehta T."/>
            <person name="Park D."/>
            <person name="Pearson M."/>
            <person name="Roberts A."/>
            <person name="Saif S."/>
            <person name="Shenoy N."/>
            <person name="Sisk P."/>
            <person name="Stolte C."/>
            <person name="Sykes S."/>
            <person name="Thomson T."/>
            <person name="Walk T."/>
            <person name="White J."/>
            <person name="Yandava C."/>
            <person name="Burger G."/>
            <person name="Gray M.W."/>
            <person name="Holland P.W.H."/>
            <person name="King N."/>
            <person name="Lang F.B.F."/>
            <person name="Roger A.J."/>
            <person name="Ruiz-Trillo I."/>
            <person name="Lander E."/>
            <person name="Nusbaum C."/>
        </authorList>
    </citation>
    <scope>NUCLEOTIDE SEQUENCE [LARGE SCALE GENOMIC DNA]</scope>
    <source>
        <strain evidence="8 9">ATCC 50062</strain>
    </source>
</reference>
<dbReference type="SUPFAM" id="SSF53686">
    <property type="entry name" value="Tryptophan synthase beta subunit-like PLP-dependent enzymes"/>
    <property type="match status" value="1"/>
</dbReference>
<dbReference type="AlphaFoldDB" id="A0A0L0DSI2"/>
<feature type="domain" description="Tryptophan synthase beta chain-like PALP" evidence="7">
    <location>
        <begin position="28"/>
        <end position="338"/>
    </location>
</feature>
<keyword evidence="9" id="KW-1185">Reference proteome</keyword>
<evidence type="ECO:0000313" key="9">
    <source>
        <dbReference type="Proteomes" id="UP000054408"/>
    </source>
</evidence>
<comment type="cofactor">
    <cofactor evidence="1">
        <name>pyridoxal 5'-phosphate</name>
        <dbReference type="ChEBI" id="CHEBI:597326"/>
    </cofactor>
</comment>
<dbReference type="STRING" id="461836.A0A0L0DSI2"/>
<evidence type="ECO:0000256" key="2">
    <source>
        <dbReference type="ARBA" id="ARBA00007103"/>
    </source>
</evidence>
<dbReference type="GeneID" id="25569045"/>
<dbReference type="Pfam" id="PF00291">
    <property type="entry name" value="PALP"/>
    <property type="match status" value="1"/>
</dbReference>
<dbReference type="CDD" id="cd01561">
    <property type="entry name" value="CBS_like"/>
    <property type="match status" value="1"/>
</dbReference>
<evidence type="ECO:0000313" key="8">
    <source>
        <dbReference type="EMBL" id="KNC55304.1"/>
    </source>
</evidence>
<evidence type="ECO:0000256" key="1">
    <source>
        <dbReference type="ARBA" id="ARBA00001933"/>
    </source>
</evidence>
<dbReference type="InterPro" id="IPR036052">
    <property type="entry name" value="TrpB-like_PALP_sf"/>
</dbReference>
<dbReference type="InterPro" id="IPR001926">
    <property type="entry name" value="TrpB-like_PALP"/>
</dbReference>
<dbReference type="EMBL" id="GL349498">
    <property type="protein sequence ID" value="KNC55304.1"/>
    <property type="molecule type" value="Genomic_DNA"/>
</dbReference>
<dbReference type="InterPro" id="IPR050214">
    <property type="entry name" value="Cys_Synth/Cystath_Beta-Synth"/>
</dbReference>
<comment type="similarity">
    <text evidence="2">Belongs to the cysteine synthase/cystathionine beta-synthase family.</text>
</comment>
<dbReference type="eggNOG" id="KOG1481">
    <property type="taxonomic scope" value="Eukaryota"/>
</dbReference>
<name>A0A0L0DSI2_THETB</name>
<keyword evidence="4" id="KW-0808">Transferase</keyword>
<dbReference type="GO" id="GO:0016740">
    <property type="term" value="F:transferase activity"/>
    <property type="evidence" value="ECO:0007669"/>
    <property type="project" value="UniProtKB-KW"/>
</dbReference>
<protein>
    <submittedName>
        <fullName evidence="8">Cysteine synthase</fullName>
    </submittedName>
</protein>
<accession>A0A0L0DSI2</accession>
<evidence type="ECO:0000256" key="4">
    <source>
        <dbReference type="ARBA" id="ARBA00022679"/>
    </source>
</evidence>
<dbReference type="InterPro" id="IPR001216">
    <property type="entry name" value="P-phosphate_BS"/>
</dbReference>
<dbReference type="PROSITE" id="PS00901">
    <property type="entry name" value="CYS_SYNTHASE"/>
    <property type="match status" value="1"/>
</dbReference>
<dbReference type="FunFam" id="3.40.50.1100:FF:000016">
    <property type="entry name" value="Cysteine synthase A"/>
    <property type="match status" value="1"/>
</dbReference>